<feature type="compositionally biased region" description="Low complexity" evidence="1">
    <location>
        <begin position="73"/>
        <end position="89"/>
    </location>
</feature>
<evidence type="ECO:0000256" key="1">
    <source>
        <dbReference type="SAM" id="MobiDB-lite"/>
    </source>
</evidence>
<dbReference type="InterPro" id="IPR042168">
    <property type="entry name" value="Pcp2"/>
</dbReference>
<dbReference type="GeneTree" id="ENSGT01030000235442"/>
<dbReference type="SMART" id="SM00390">
    <property type="entry name" value="GoLoco"/>
    <property type="match status" value="2"/>
</dbReference>
<organism evidence="2 3">
    <name type="scientific">Gadus morhua</name>
    <name type="common">Atlantic cod</name>
    <dbReference type="NCBI Taxonomy" id="8049"/>
    <lineage>
        <taxon>Eukaryota</taxon>
        <taxon>Metazoa</taxon>
        <taxon>Chordata</taxon>
        <taxon>Craniata</taxon>
        <taxon>Vertebrata</taxon>
        <taxon>Euteleostomi</taxon>
        <taxon>Actinopterygii</taxon>
        <taxon>Neopterygii</taxon>
        <taxon>Teleostei</taxon>
        <taxon>Neoteleostei</taxon>
        <taxon>Acanthomorphata</taxon>
        <taxon>Zeiogadaria</taxon>
        <taxon>Gadariae</taxon>
        <taxon>Gadiformes</taxon>
        <taxon>Gadoidei</taxon>
        <taxon>Gadidae</taxon>
        <taxon>Gadus</taxon>
    </lineage>
</organism>
<evidence type="ECO:0000313" key="2">
    <source>
        <dbReference type="Ensembl" id="ENSGMOP00000024437.1"/>
    </source>
</evidence>
<dbReference type="Ensembl" id="ENSGMOT00000037170.1">
    <property type="protein sequence ID" value="ENSGMOP00000024437.1"/>
    <property type="gene ID" value="ENSGMOG00000026648.1"/>
</dbReference>
<dbReference type="PANTHER" id="PTHR47503:SF1">
    <property type="entry name" value="PURKINJE CELL PROTEIN 2 HOMOLOG"/>
    <property type="match status" value="1"/>
</dbReference>
<protein>
    <submittedName>
        <fullName evidence="2">Uncharacterized protein</fullName>
    </submittedName>
</protein>
<name>A0A8C5A0Q0_GADMO</name>
<proteinExistence type="predicted"/>
<dbReference type="InterPro" id="IPR011990">
    <property type="entry name" value="TPR-like_helical_dom_sf"/>
</dbReference>
<dbReference type="PANTHER" id="PTHR47503">
    <property type="entry name" value="PURKINJE CELL PROTEIN 2"/>
    <property type="match status" value="1"/>
</dbReference>
<keyword evidence="3" id="KW-1185">Reference proteome</keyword>
<dbReference type="Gene3D" id="1.25.40.10">
    <property type="entry name" value="Tetratricopeptide repeat domain"/>
    <property type="match status" value="1"/>
</dbReference>
<accession>A0A8C5A0Q0</accession>
<evidence type="ECO:0000313" key="3">
    <source>
        <dbReference type="Proteomes" id="UP000694546"/>
    </source>
</evidence>
<reference evidence="2" key="1">
    <citation type="submission" date="2025-08" db="UniProtKB">
        <authorList>
            <consortium name="Ensembl"/>
        </authorList>
    </citation>
    <scope>IDENTIFICATION</scope>
</reference>
<reference evidence="2" key="2">
    <citation type="submission" date="2025-09" db="UniProtKB">
        <authorList>
            <consortium name="Ensembl"/>
        </authorList>
    </citation>
    <scope>IDENTIFICATION</scope>
</reference>
<dbReference type="PROSITE" id="PS50877">
    <property type="entry name" value="GOLOCO"/>
    <property type="match status" value="1"/>
</dbReference>
<sequence length="113" mass="12270">MLEMLLSYISQTSADQDNSFFAMMNHVHRERMDDQRCTLTPSSQGNSDTDTDMLFKSLARSQGRRLDDQRITLPSLPGIGGSSKPKGSGTARAEGQVGHGLVTCVNGCHINPS</sequence>
<feature type="region of interest" description="Disordered" evidence="1">
    <location>
        <begin position="68"/>
        <end position="96"/>
    </location>
</feature>
<dbReference type="InterPro" id="IPR003109">
    <property type="entry name" value="GoLoco_motif"/>
</dbReference>
<dbReference type="AlphaFoldDB" id="A0A8C5A0Q0"/>
<dbReference type="GO" id="GO:0005085">
    <property type="term" value="F:guanyl-nucleotide exchange factor activity"/>
    <property type="evidence" value="ECO:0007669"/>
    <property type="project" value="InterPro"/>
</dbReference>
<dbReference type="Proteomes" id="UP000694546">
    <property type="component" value="Chromosome 2"/>
</dbReference>